<keyword evidence="9" id="KW-1185">Reference proteome</keyword>
<organism evidence="8 9">
    <name type="scientific">Penicillium steckii</name>
    <dbReference type="NCBI Taxonomy" id="303698"/>
    <lineage>
        <taxon>Eukaryota</taxon>
        <taxon>Fungi</taxon>
        <taxon>Dikarya</taxon>
        <taxon>Ascomycota</taxon>
        <taxon>Pezizomycotina</taxon>
        <taxon>Eurotiomycetes</taxon>
        <taxon>Eurotiomycetidae</taxon>
        <taxon>Eurotiales</taxon>
        <taxon>Aspergillaceae</taxon>
        <taxon>Penicillium</taxon>
    </lineage>
</organism>
<feature type="compositionally biased region" description="Acidic residues" evidence="5">
    <location>
        <begin position="151"/>
        <end position="165"/>
    </location>
</feature>
<gene>
    <name evidence="8" type="ORF">PENSTE_c028G07584</name>
</gene>
<name>A0A1V6SN08_9EURO</name>
<feature type="transmembrane region" description="Helical" evidence="6">
    <location>
        <begin position="354"/>
        <end position="371"/>
    </location>
</feature>
<feature type="transmembrane region" description="Helical" evidence="6">
    <location>
        <begin position="510"/>
        <end position="529"/>
    </location>
</feature>
<evidence type="ECO:0000256" key="4">
    <source>
        <dbReference type="ARBA" id="ARBA00023136"/>
    </source>
</evidence>
<protein>
    <recommendedName>
        <fullName evidence="7">Major facilitator superfamily (MFS) profile domain-containing protein</fullName>
    </recommendedName>
</protein>
<feature type="transmembrane region" description="Helical" evidence="6">
    <location>
        <begin position="317"/>
        <end position="334"/>
    </location>
</feature>
<feature type="transmembrane region" description="Helical" evidence="6">
    <location>
        <begin position="465"/>
        <end position="489"/>
    </location>
</feature>
<dbReference type="PANTHER" id="PTHR23502">
    <property type="entry name" value="MAJOR FACILITATOR SUPERFAMILY"/>
    <property type="match status" value="1"/>
</dbReference>
<dbReference type="Proteomes" id="UP000191285">
    <property type="component" value="Unassembled WGS sequence"/>
</dbReference>
<feature type="region of interest" description="Disordered" evidence="5">
    <location>
        <begin position="38"/>
        <end position="165"/>
    </location>
</feature>
<dbReference type="EMBL" id="MLKD01000028">
    <property type="protein sequence ID" value="OQE15445.1"/>
    <property type="molecule type" value="Genomic_DNA"/>
</dbReference>
<dbReference type="Gene3D" id="1.20.1250.20">
    <property type="entry name" value="MFS general substrate transporter like domains"/>
    <property type="match status" value="1"/>
</dbReference>
<dbReference type="PROSITE" id="PS50850">
    <property type="entry name" value="MFS"/>
    <property type="match status" value="1"/>
</dbReference>
<evidence type="ECO:0000256" key="5">
    <source>
        <dbReference type="SAM" id="MobiDB-lite"/>
    </source>
</evidence>
<feature type="transmembrane region" description="Helical" evidence="6">
    <location>
        <begin position="541"/>
        <end position="562"/>
    </location>
</feature>
<reference evidence="9" key="1">
    <citation type="journal article" date="2017" name="Nat. Microbiol.">
        <title>Global analysis of biosynthetic gene clusters reveals vast potential of secondary metabolite production in Penicillium species.</title>
        <authorList>
            <person name="Nielsen J.C."/>
            <person name="Grijseels S."/>
            <person name="Prigent S."/>
            <person name="Ji B."/>
            <person name="Dainat J."/>
            <person name="Nielsen K.F."/>
            <person name="Frisvad J.C."/>
            <person name="Workman M."/>
            <person name="Nielsen J."/>
        </authorList>
    </citation>
    <scope>NUCLEOTIDE SEQUENCE [LARGE SCALE GENOMIC DNA]</scope>
    <source>
        <strain evidence="9">IBT 24891</strain>
    </source>
</reference>
<dbReference type="OrthoDB" id="3936150at2759"/>
<keyword evidence="3 6" id="KW-1133">Transmembrane helix</keyword>
<evidence type="ECO:0000256" key="6">
    <source>
        <dbReference type="SAM" id="Phobius"/>
    </source>
</evidence>
<feature type="transmembrane region" description="Helical" evidence="6">
    <location>
        <begin position="419"/>
        <end position="445"/>
    </location>
</feature>
<dbReference type="InterPro" id="IPR011701">
    <property type="entry name" value="MFS"/>
</dbReference>
<feature type="transmembrane region" description="Helical" evidence="6">
    <location>
        <begin position="291"/>
        <end position="310"/>
    </location>
</feature>
<proteinExistence type="predicted"/>
<dbReference type="CDD" id="cd17323">
    <property type="entry name" value="MFS_Tpo1_MDR_like"/>
    <property type="match status" value="1"/>
</dbReference>
<evidence type="ECO:0000259" key="7">
    <source>
        <dbReference type="PROSITE" id="PS50850"/>
    </source>
</evidence>
<feature type="transmembrane region" description="Helical" evidence="6">
    <location>
        <begin position="261"/>
        <end position="279"/>
    </location>
</feature>
<accession>A0A1V6SN08</accession>
<feature type="transmembrane region" description="Helical" evidence="6">
    <location>
        <begin position="574"/>
        <end position="596"/>
    </location>
</feature>
<feature type="domain" description="Major facilitator superfamily (MFS) profile" evidence="7">
    <location>
        <begin position="188"/>
        <end position="627"/>
    </location>
</feature>
<feature type="transmembrane region" description="Helical" evidence="6">
    <location>
        <begin position="602"/>
        <end position="625"/>
    </location>
</feature>
<feature type="transmembrane region" description="Helical" evidence="6">
    <location>
        <begin position="189"/>
        <end position="212"/>
    </location>
</feature>
<evidence type="ECO:0000256" key="1">
    <source>
        <dbReference type="ARBA" id="ARBA00004141"/>
    </source>
</evidence>
<dbReference type="GO" id="GO:0005886">
    <property type="term" value="C:plasma membrane"/>
    <property type="evidence" value="ECO:0007669"/>
    <property type="project" value="TreeGrafter"/>
</dbReference>
<dbReference type="PANTHER" id="PTHR23502:SF47">
    <property type="entry name" value="MAJOR FACILITATOR SUPERFAMILY (MFS) PROFILE DOMAIN-CONTAINING PROTEIN-RELATED"/>
    <property type="match status" value="1"/>
</dbReference>
<evidence type="ECO:0000313" key="9">
    <source>
        <dbReference type="Proteomes" id="UP000191285"/>
    </source>
</evidence>
<evidence type="ECO:0000256" key="3">
    <source>
        <dbReference type="ARBA" id="ARBA00022989"/>
    </source>
</evidence>
<comment type="caution">
    <text evidence="8">The sequence shown here is derived from an EMBL/GenBank/DDBJ whole genome shotgun (WGS) entry which is preliminary data.</text>
</comment>
<comment type="subcellular location">
    <subcellularLocation>
        <location evidence="1">Membrane</location>
        <topology evidence="1">Multi-pass membrane protein</topology>
    </subcellularLocation>
</comment>
<evidence type="ECO:0000313" key="8">
    <source>
        <dbReference type="EMBL" id="OQE15445.1"/>
    </source>
</evidence>
<dbReference type="Pfam" id="PF07690">
    <property type="entry name" value="MFS_1"/>
    <property type="match status" value="1"/>
</dbReference>
<dbReference type="InterPro" id="IPR036259">
    <property type="entry name" value="MFS_trans_sf"/>
</dbReference>
<sequence length="641" mass="71601">MQSFLEQRRIYKQLEKQIVIKHDKPEDIRTHERRYWYRGEGGLGSEDREPDDGEAAAKRREHGHRTIIAGPTLEPRHSTRQHLEREGDVETADYNPSVQTDPYAINTRDTLGGNTDMMVTGIERERPRHGRQLPRRSSTANGVERSRWSVDEDDDDDDDDDGGDEDMEKILLVTYEGDTDPMDPHNWSFTCRAACTTLLGFVSTIVLFSSTIDASALTSTRQLFNTSFELQTVPTAVFLIGLGMGSMLTAPLSELFGRNPLYISCLICFMLFDMGAGMAQNVGQRSVCRGLAGLFGSAPLVCAAASLVDLWSIIERVYAFPYFAILSFLGPLFGPVPGNFINQAPSVSWRWVDWLTIIVTGFILALVVLFLPETYSPIRLNWKAKQLRRLTGDDRYRAPMEFNRDRFTRRLALALCRPFILCAGEPIILFFSLYLAVIFIILYTFSSGYVSIFEKANGLDQGHAGLTFLAIIVGVLLSGLLVPLSMKLTRGDIYRSRDRGQARPAPESNLYMAMFGAPTIPIGLFWMGWTASPSISLWSPIVASMVFGFGILCVFVSAYQYVAAAYEFHPGSALASLQMFRLTAAGIMAVIANLMYDALGTHWTLTVLGGIATVFLPVPYVLFIWGHKVRDWSRYAPTESP</sequence>
<keyword evidence="2 6" id="KW-0812">Transmembrane</keyword>
<dbReference type="AlphaFoldDB" id="A0A1V6SN08"/>
<dbReference type="GO" id="GO:0022857">
    <property type="term" value="F:transmembrane transporter activity"/>
    <property type="evidence" value="ECO:0007669"/>
    <property type="project" value="InterPro"/>
</dbReference>
<feature type="compositionally biased region" description="Basic and acidic residues" evidence="5">
    <location>
        <begin position="74"/>
        <end position="88"/>
    </location>
</feature>
<dbReference type="SUPFAM" id="SSF103473">
    <property type="entry name" value="MFS general substrate transporter"/>
    <property type="match status" value="1"/>
</dbReference>
<dbReference type="STRING" id="303698.A0A1V6SN08"/>
<feature type="transmembrane region" description="Helical" evidence="6">
    <location>
        <begin position="232"/>
        <end position="249"/>
    </location>
</feature>
<dbReference type="InterPro" id="IPR020846">
    <property type="entry name" value="MFS_dom"/>
</dbReference>
<keyword evidence="4 6" id="KW-0472">Membrane</keyword>
<evidence type="ECO:0000256" key="2">
    <source>
        <dbReference type="ARBA" id="ARBA00022692"/>
    </source>
</evidence>